<reference evidence="1 2" key="1">
    <citation type="journal article" date="2015" name="Genome Announc.">
        <title>Complete Genome Sequence of Bartonella ancashensis Strain 20.00, Isolated from the Blood of a Patient with Verruga Peruana.</title>
        <authorList>
            <person name="Hang J."/>
            <person name="Mullins K.E."/>
            <person name="Clifford R.J."/>
            <person name="Onmus-Leone F."/>
            <person name="Yang Y."/>
            <person name="Jiang J."/>
            <person name="Leguia M."/>
            <person name="Kasper M.R."/>
            <person name="Maguina C."/>
            <person name="Lesho E.P."/>
            <person name="Jarman R.G."/>
            <person name="Richards A.L."/>
            <person name="Blazes D."/>
        </authorList>
    </citation>
    <scope>NUCLEOTIDE SEQUENCE [LARGE SCALE GENOMIC DNA]</scope>
    <source>
        <strain evidence="1 2">20.00</strain>
    </source>
</reference>
<organism evidence="1 2">
    <name type="scientific">Bartonella ancashensis</name>
    <dbReference type="NCBI Taxonomy" id="1318743"/>
    <lineage>
        <taxon>Bacteria</taxon>
        <taxon>Pseudomonadati</taxon>
        <taxon>Pseudomonadota</taxon>
        <taxon>Alphaproteobacteria</taxon>
        <taxon>Hyphomicrobiales</taxon>
        <taxon>Bartonellaceae</taxon>
        <taxon>Bartonella</taxon>
    </lineage>
</organism>
<dbReference type="Proteomes" id="UP000057213">
    <property type="component" value="Chromosome"/>
</dbReference>
<gene>
    <name evidence="1" type="ORF">PU02_0607</name>
</gene>
<name>A0A0M3T2T8_9HYPH</name>
<dbReference type="EMBL" id="CP010401">
    <property type="protein sequence ID" value="ALE03421.1"/>
    <property type="molecule type" value="Genomic_DNA"/>
</dbReference>
<dbReference type="InterPro" id="IPR011335">
    <property type="entry name" value="Restrct_endonuc-II-like"/>
</dbReference>
<dbReference type="InterPro" id="IPR011604">
    <property type="entry name" value="PDDEXK-like_dom_sf"/>
</dbReference>
<dbReference type="PATRIC" id="fig|1318743.3.peg.621"/>
<evidence type="ECO:0000313" key="1">
    <source>
        <dbReference type="EMBL" id="ALE03421.1"/>
    </source>
</evidence>
<sequence>MKQRTAEWFQARLGKVTASNIDYVVNRTVKGLPTSKYEDYKIKLITERLTGQINPSYETQAMQWALSMKIRMKVQRINRDDEQIEHINKAVEHFLTEIEQDIEQICIKAA</sequence>
<dbReference type="RefSeq" id="WP_053943997.1">
    <property type="nucleotide sequence ID" value="NZ_CP010401.1"/>
</dbReference>
<dbReference type="AlphaFoldDB" id="A0A0M3T2T8"/>
<dbReference type="OrthoDB" id="1245848at2"/>
<protein>
    <submittedName>
        <fullName evidence="1">Uncharacterized protein</fullName>
    </submittedName>
</protein>
<proteinExistence type="predicted"/>
<evidence type="ECO:0000313" key="2">
    <source>
        <dbReference type="Proteomes" id="UP000057213"/>
    </source>
</evidence>
<dbReference type="KEGG" id="banc:PU02_0607"/>
<keyword evidence="2" id="KW-1185">Reference proteome</keyword>
<dbReference type="SUPFAM" id="SSF52980">
    <property type="entry name" value="Restriction endonuclease-like"/>
    <property type="match status" value="1"/>
</dbReference>
<accession>A0A0M3T2T8</accession>
<dbReference type="Gene3D" id="3.90.320.10">
    <property type="match status" value="1"/>
</dbReference>
<dbReference type="STRING" id="1318743.PU02_0607"/>